<evidence type="ECO:0000313" key="3">
    <source>
        <dbReference type="EMBL" id="CAL5086418.1"/>
    </source>
</evidence>
<dbReference type="EMBL" id="OZ075118">
    <property type="protein sequence ID" value="CAL5086418.1"/>
    <property type="molecule type" value="Genomic_DNA"/>
</dbReference>
<organism evidence="3 4">
    <name type="scientific">Urochloa decumbens</name>
    <dbReference type="NCBI Taxonomy" id="240449"/>
    <lineage>
        <taxon>Eukaryota</taxon>
        <taxon>Viridiplantae</taxon>
        <taxon>Streptophyta</taxon>
        <taxon>Embryophyta</taxon>
        <taxon>Tracheophyta</taxon>
        <taxon>Spermatophyta</taxon>
        <taxon>Magnoliopsida</taxon>
        <taxon>Liliopsida</taxon>
        <taxon>Poales</taxon>
        <taxon>Poaceae</taxon>
        <taxon>PACMAD clade</taxon>
        <taxon>Panicoideae</taxon>
        <taxon>Panicodae</taxon>
        <taxon>Paniceae</taxon>
        <taxon>Melinidinae</taxon>
        <taxon>Urochloa</taxon>
    </lineage>
</organism>
<feature type="compositionally biased region" description="Basic residues" evidence="1">
    <location>
        <begin position="1"/>
        <end position="15"/>
    </location>
</feature>
<gene>
    <name evidence="3" type="ORF">URODEC1_LOCUS111580</name>
</gene>
<reference evidence="3 4" key="2">
    <citation type="submission" date="2024-10" db="EMBL/GenBank/DDBJ databases">
        <authorList>
            <person name="Ryan C."/>
        </authorList>
    </citation>
    <scope>NUCLEOTIDE SEQUENCE [LARGE SCALE GENOMIC DNA]</scope>
</reference>
<name>A0ABC9G3K1_9POAL</name>
<dbReference type="Proteomes" id="UP001497457">
    <property type="component" value="Chromosome 8b"/>
</dbReference>
<dbReference type="InterPro" id="IPR022059">
    <property type="entry name" value="DUF3615"/>
</dbReference>
<reference evidence="4" key="1">
    <citation type="submission" date="2024-06" db="EMBL/GenBank/DDBJ databases">
        <authorList>
            <person name="Ryan C."/>
        </authorList>
    </citation>
    <scope>NUCLEOTIDE SEQUENCE [LARGE SCALE GENOMIC DNA]</scope>
</reference>
<dbReference type="AlphaFoldDB" id="A0ABC9G3K1"/>
<evidence type="ECO:0000256" key="1">
    <source>
        <dbReference type="SAM" id="MobiDB-lite"/>
    </source>
</evidence>
<sequence>MHLPRSGRGRRRRRSHESGEERSRSSCQGDEEHEAKPASARTVQKPTTCAFQSKPVAPPWQPSGCLALSLGSRIWERSRRDWGRTFIIRLDLQGCFHTYPDVGGPFQNLQEADKAINRYLEDSRHPSMCVEEGAELSMDRAVRESLYYPDGTIMKRRRSSAVKEFRQRMCRTIQALVDKYNEDHNLLKDEAHKLKDFLHYQSIRENQCWYYHLNFTSAGSDNLIFVEVKCMPQKEHKELLVCCFCTVNPNDNGQHCYGCANHGEPDMKHPDNSVEYIAGHLDVYMPLGRYVEWSDSDGDDVKYVKKREAELRYMFKGLDKPETTKRLFTLAPGVTIVRN</sequence>
<dbReference type="Pfam" id="PF12274">
    <property type="entry name" value="DUF3615"/>
    <property type="match status" value="1"/>
</dbReference>
<protein>
    <recommendedName>
        <fullName evidence="2">DUF3615 domain-containing protein</fullName>
    </recommendedName>
</protein>
<feature type="region of interest" description="Disordered" evidence="1">
    <location>
        <begin position="1"/>
        <end position="45"/>
    </location>
</feature>
<feature type="domain" description="DUF3615" evidence="2">
    <location>
        <begin position="174"/>
        <end position="270"/>
    </location>
</feature>
<accession>A0ABC9G3K1</accession>
<keyword evidence="4" id="KW-1185">Reference proteome</keyword>
<dbReference type="PANTHER" id="PTHR33326">
    <property type="entry name" value="OS05G0543800 PROTEIN"/>
    <property type="match status" value="1"/>
</dbReference>
<dbReference type="PANTHER" id="PTHR33326:SF4">
    <property type="entry name" value="OS08G0495300 PROTEIN"/>
    <property type="match status" value="1"/>
</dbReference>
<proteinExistence type="predicted"/>
<evidence type="ECO:0000313" key="4">
    <source>
        <dbReference type="Proteomes" id="UP001497457"/>
    </source>
</evidence>
<evidence type="ECO:0000259" key="2">
    <source>
        <dbReference type="Pfam" id="PF12274"/>
    </source>
</evidence>